<keyword evidence="1" id="KW-0238">DNA-binding</keyword>
<comment type="caution">
    <text evidence="3">The sequence shown here is derived from an EMBL/GenBank/DDBJ whole genome shotgun (WGS) entry which is preliminary data.</text>
</comment>
<name>A0A830GX92_9CREN</name>
<dbReference type="InterPro" id="IPR036388">
    <property type="entry name" value="WH-like_DNA-bd_sf"/>
</dbReference>
<organism evidence="3 4">
    <name type="scientific">Thermocladium modestius</name>
    <dbReference type="NCBI Taxonomy" id="62609"/>
    <lineage>
        <taxon>Archaea</taxon>
        <taxon>Thermoproteota</taxon>
        <taxon>Thermoprotei</taxon>
        <taxon>Thermoproteales</taxon>
        <taxon>Thermoproteaceae</taxon>
        <taxon>Thermocladium</taxon>
    </lineage>
</organism>
<comment type="function">
    <text evidence="1">Transcription factor that plays a role in the activation of archaeal genes transcribed by RNA polymerase. Facilitates transcription initiation by enhancing TATA-box recognition by TATA-box-binding protein (Tbp), and transcription factor B (Tfb) and RNA polymerase recruitment. Not absolutely required for transcription in vitro, but particularly important in cases where Tbp or Tfb function is not optimal. It dynamically alters the nucleic acid-binding properties of RNA polymerases by stabilizing the initiation complex and destabilizing elongation complexes. Seems to translocate with the RNA polymerase following initiation and acts by binding to the non template strand of the transcription bubble in elongation complexes.</text>
</comment>
<dbReference type="SMART" id="SM00531">
    <property type="entry name" value="TFIIE"/>
    <property type="match status" value="1"/>
</dbReference>
<comment type="similarity">
    <text evidence="1">Belongs to the TFE family.</text>
</comment>
<reference evidence="3" key="1">
    <citation type="journal article" date="2014" name="Int. J. Syst. Evol. Microbiol.">
        <title>Complete genome sequence of Corynebacterium casei LMG S-19264T (=DSM 44701T), isolated from a smear-ripened cheese.</title>
        <authorList>
            <consortium name="US DOE Joint Genome Institute (JGI-PGF)"/>
            <person name="Walter F."/>
            <person name="Albersmeier A."/>
            <person name="Kalinowski J."/>
            <person name="Ruckert C."/>
        </authorList>
    </citation>
    <scope>NUCLEOTIDE SEQUENCE</scope>
    <source>
        <strain evidence="3">JCM 10088</strain>
    </source>
</reference>
<dbReference type="AlphaFoldDB" id="A0A830GX92"/>
<dbReference type="InterPro" id="IPR036390">
    <property type="entry name" value="WH_DNA-bd_sf"/>
</dbReference>
<dbReference type="PANTHER" id="PTHR13097:SF7">
    <property type="entry name" value="GENERAL TRANSCRIPTION FACTOR IIE SUBUNIT 1"/>
    <property type="match status" value="1"/>
</dbReference>
<evidence type="ECO:0000313" key="3">
    <source>
        <dbReference type="EMBL" id="GGP21684.1"/>
    </source>
</evidence>
<dbReference type="InterPro" id="IPR039997">
    <property type="entry name" value="TFE"/>
</dbReference>
<evidence type="ECO:0000313" key="4">
    <source>
        <dbReference type="Proteomes" id="UP000610960"/>
    </source>
</evidence>
<accession>A0A830GX92</accession>
<dbReference type="PIRSF" id="PIRSF006373">
    <property type="entry name" value="TF_E_archaea"/>
    <property type="match status" value="1"/>
</dbReference>
<dbReference type="Pfam" id="PF02002">
    <property type="entry name" value="TFIIE_alpha"/>
    <property type="match status" value="1"/>
</dbReference>
<dbReference type="GO" id="GO:0006367">
    <property type="term" value="P:transcription initiation at RNA polymerase II promoter"/>
    <property type="evidence" value="ECO:0007669"/>
    <property type="project" value="InterPro"/>
</dbReference>
<comment type="subunit">
    <text evidence="1">Monomer. Interaction with RNA polymerase subunits RpoF and RpoE is necessary for Tfe stimulatory transcription activity. Able to interact with Tbp and RNA polymerase in the absence of DNA promoter. Interacts both with the preinitiation and elongation complexes.</text>
</comment>
<feature type="domain" description="Transcription initiation factor IIE subunit alpha N-terminal" evidence="2">
    <location>
        <begin position="34"/>
        <end position="180"/>
    </location>
</feature>
<dbReference type="PANTHER" id="PTHR13097">
    <property type="entry name" value="TRANSCRIPTION INITIATION FACTOR IIE, ALPHA SUBUNIT"/>
    <property type="match status" value="1"/>
</dbReference>
<reference evidence="3" key="2">
    <citation type="submission" date="2020-09" db="EMBL/GenBank/DDBJ databases">
        <authorList>
            <person name="Sun Q."/>
            <person name="Ohkuma M."/>
        </authorList>
    </citation>
    <scope>NUCLEOTIDE SEQUENCE</scope>
    <source>
        <strain evidence="3">JCM 10088</strain>
    </source>
</reference>
<dbReference type="GO" id="GO:0006355">
    <property type="term" value="P:regulation of DNA-templated transcription"/>
    <property type="evidence" value="ECO:0007669"/>
    <property type="project" value="InterPro"/>
</dbReference>
<dbReference type="HAMAP" id="MF_01909">
    <property type="entry name" value="TFE_arch"/>
    <property type="match status" value="1"/>
</dbReference>
<dbReference type="SUPFAM" id="SSF46785">
    <property type="entry name" value="Winged helix' DNA-binding domain"/>
    <property type="match status" value="1"/>
</dbReference>
<dbReference type="GO" id="GO:0003677">
    <property type="term" value="F:DNA binding"/>
    <property type="evidence" value="ECO:0007669"/>
    <property type="project" value="UniProtKB-KW"/>
</dbReference>
<dbReference type="Gene3D" id="1.10.10.10">
    <property type="entry name" value="Winged helix-like DNA-binding domain superfamily/Winged helix DNA-binding domain"/>
    <property type="match status" value="1"/>
</dbReference>
<proteinExistence type="inferred from homology"/>
<dbReference type="EMBL" id="BMNL01000003">
    <property type="protein sequence ID" value="GGP21684.1"/>
    <property type="molecule type" value="Genomic_DNA"/>
</dbReference>
<evidence type="ECO:0000256" key="1">
    <source>
        <dbReference type="HAMAP-Rule" id="MF_01909"/>
    </source>
</evidence>
<comment type="domain">
    <text evidence="1">The winged helix domain is involved in binding to DNA in the preinitiation complex.</text>
</comment>
<keyword evidence="1" id="KW-0804">Transcription</keyword>
<protein>
    <recommendedName>
        <fullName evidence="1">Transcription factor E</fullName>
        <shortName evidence="1">TFE</shortName>
    </recommendedName>
    <alternativeName>
        <fullName evidence="1">TFIIE subunit alpha homolog</fullName>
    </alternativeName>
    <alternativeName>
        <fullName evidence="1">Transcription initiation factor TFIIE</fullName>
    </alternativeName>
</protein>
<gene>
    <name evidence="1" type="primary">tfe</name>
    <name evidence="3" type="ORF">GCM10007981_14490</name>
</gene>
<evidence type="ECO:0000259" key="2">
    <source>
        <dbReference type="SMART" id="SM00531"/>
    </source>
</evidence>
<sequence length="187" mass="21266">MRLGHVVQQQLANMVTEYVYRRITIEYDNPELGKLAVAIVNTLLSKDEAMPDEKIASTLGVNAIEVRRVLHLLNGVGLVVKGKETMEYGGMQEIRWSINYESMNKFIKWVIKETRGKLEQVVKSLHDSSFYVCPMCFRRYPDSEASQHGFTCLVDGSALEMVNADAEIPALLNVIERLRRLEEMSNA</sequence>
<dbReference type="InterPro" id="IPR024550">
    <property type="entry name" value="TFIIEa/SarR/Rpc3_HTH_dom"/>
</dbReference>
<dbReference type="InterPro" id="IPR016481">
    <property type="entry name" value="TF_E_archaea"/>
</dbReference>
<dbReference type="InterPro" id="IPR002853">
    <property type="entry name" value="TFIIE_asu"/>
</dbReference>
<keyword evidence="4" id="KW-1185">Reference proteome</keyword>
<dbReference type="Proteomes" id="UP000610960">
    <property type="component" value="Unassembled WGS sequence"/>
</dbReference>
<keyword evidence="1" id="KW-0805">Transcription regulation</keyword>